<evidence type="ECO:0000256" key="7">
    <source>
        <dbReference type="RuleBase" id="RU000416"/>
    </source>
</evidence>
<keyword evidence="4" id="KW-0680">Restriction system</keyword>
<organism evidence="9 10">
    <name type="scientific">Emticicia agri</name>
    <dbReference type="NCBI Taxonomy" id="2492393"/>
    <lineage>
        <taxon>Bacteria</taxon>
        <taxon>Pseudomonadati</taxon>
        <taxon>Bacteroidota</taxon>
        <taxon>Cytophagia</taxon>
        <taxon>Cytophagales</taxon>
        <taxon>Leadbetterellaceae</taxon>
        <taxon>Emticicia</taxon>
    </lineage>
</organism>
<dbReference type="InterPro" id="IPR018117">
    <property type="entry name" value="C5_DNA_meth_AS"/>
</dbReference>
<dbReference type="PRINTS" id="PR00105">
    <property type="entry name" value="C5METTRFRASE"/>
</dbReference>
<dbReference type="Gene3D" id="3.90.120.10">
    <property type="entry name" value="DNA Methylase, subunit A, domain 2"/>
    <property type="match status" value="1"/>
</dbReference>
<evidence type="ECO:0000313" key="10">
    <source>
        <dbReference type="Proteomes" id="UP000293162"/>
    </source>
</evidence>
<dbReference type="EC" id="2.1.1.37" evidence="8"/>
<protein>
    <recommendedName>
        <fullName evidence="8">Cytosine-specific methyltransferase</fullName>
        <ecNumber evidence="8">2.1.1.37</ecNumber>
    </recommendedName>
</protein>
<evidence type="ECO:0000256" key="1">
    <source>
        <dbReference type="ARBA" id="ARBA00022603"/>
    </source>
</evidence>
<dbReference type="RefSeq" id="WP_130022680.1">
    <property type="nucleotide sequence ID" value="NZ_SEWF01000029.1"/>
</dbReference>
<keyword evidence="2 6" id="KW-0808">Transferase</keyword>
<sequence>MLTETIQIYSELKAKLPLEGLSYHQLTAKPRNKDKEGVLKVLSLFSGCGGMDLGFEGGFSVLQSSVNDILTPHFTDKKLKDGFVKLKKTQFTTVFANDILPDARNAWLNYFSKRGHKPEDFHKESIVDLVKTHYSNISVFPEEVDVVTGGFPCQDFSVAGKRKGFHSHKNHKGDFIDDKTASVETRGQLYMWMKEVIEITQPKIFIAENVKGLVNLDNVKEIIQNDFSSTNGNGYIVLEPQVLHSANYGVPQSRERVIFIGIRKSALNAIALAELSKKELPEKFNPYPKPTHAYTIKGNDLKEFVPLKDVFEHLDEPEITNDLSQKFYSKAKFMGKHCQGQTEIKLTGIAPTIRSEHHGNIEFRRLSKENGGKIDNELNQGLIERRLTPRECALIQTFPPDYDFVLESTSGKKGSFLVSPSQAYKIIGNAVPPLLAYHLAKRIEDIWDLYFAK</sequence>
<dbReference type="GO" id="GO:0003886">
    <property type="term" value="F:DNA (cytosine-5-)-methyltransferase activity"/>
    <property type="evidence" value="ECO:0007669"/>
    <property type="project" value="UniProtKB-EC"/>
</dbReference>
<dbReference type="InterPro" id="IPR001525">
    <property type="entry name" value="C5_MeTfrase"/>
</dbReference>
<dbReference type="EMBL" id="SEWF01000029">
    <property type="protein sequence ID" value="RYU94225.1"/>
    <property type="molecule type" value="Genomic_DNA"/>
</dbReference>
<feature type="active site" evidence="6">
    <location>
        <position position="153"/>
    </location>
</feature>
<accession>A0A4Q5LX83</accession>
<dbReference type="SUPFAM" id="SSF53335">
    <property type="entry name" value="S-adenosyl-L-methionine-dependent methyltransferases"/>
    <property type="match status" value="1"/>
</dbReference>
<keyword evidence="1 6" id="KW-0489">Methyltransferase</keyword>
<evidence type="ECO:0000256" key="6">
    <source>
        <dbReference type="PROSITE-ProRule" id="PRU01016"/>
    </source>
</evidence>
<keyword evidence="10" id="KW-1185">Reference proteome</keyword>
<dbReference type="Gene3D" id="3.40.50.150">
    <property type="entry name" value="Vaccinia Virus protein VP39"/>
    <property type="match status" value="1"/>
</dbReference>
<dbReference type="GO" id="GO:0032259">
    <property type="term" value="P:methylation"/>
    <property type="evidence" value="ECO:0007669"/>
    <property type="project" value="UniProtKB-KW"/>
</dbReference>
<dbReference type="NCBIfam" id="TIGR00675">
    <property type="entry name" value="dcm"/>
    <property type="match status" value="1"/>
</dbReference>
<evidence type="ECO:0000256" key="8">
    <source>
        <dbReference type="RuleBase" id="RU000417"/>
    </source>
</evidence>
<dbReference type="Pfam" id="PF00145">
    <property type="entry name" value="DNA_methylase"/>
    <property type="match status" value="1"/>
</dbReference>
<dbReference type="PANTHER" id="PTHR10629:SF52">
    <property type="entry name" value="DNA (CYTOSINE-5)-METHYLTRANSFERASE 1"/>
    <property type="match status" value="1"/>
</dbReference>
<dbReference type="OrthoDB" id="32195at2"/>
<dbReference type="PANTHER" id="PTHR10629">
    <property type="entry name" value="CYTOSINE-SPECIFIC METHYLTRANSFERASE"/>
    <property type="match status" value="1"/>
</dbReference>
<dbReference type="Proteomes" id="UP000293162">
    <property type="component" value="Unassembled WGS sequence"/>
</dbReference>
<dbReference type="PROSITE" id="PS51679">
    <property type="entry name" value="SAM_MT_C5"/>
    <property type="match status" value="1"/>
</dbReference>
<dbReference type="InterPro" id="IPR029063">
    <property type="entry name" value="SAM-dependent_MTases_sf"/>
</dbReference>
<comment type="similarity">
    <text evidence="6 7">Belongs to the class I-like SAM-binding methyltransferase superfamily. C5-methyltransferase family.</text>
</comment>
<dbReference type="InterPro" id="IPR031303">
    <property type="entry name" value="C5_meth_CS"/>
</dbReference>
<dbReference type="GO" id="GO:0003677">
    <property type="term" value="F:DNA binding"/>
    <property type="evidence" value="ECO:0007669"/>
    <property type="project" value="TreeGrafter"/>
</dbReference>
<dbReference type="AlphaFoldDB" id="A0A4Q5LX83"/>
<dbReference type="InterPro" id="IPR050390">
    <property type="entry name" value="C5-Methyltransferase"/>
</dbReference>
<dbReference type="GO" id="GO:0044027">
    <property type="term" value="P:negative regulation of gene expression via chromosomal CpG island methylation"/>
    <property type="evidence" value="ECO:0007669"/>
    <property type="project" value="TreeGrafter"/>
</dbReference>
<evidence type="ECO:0000256" key="3">
    <source>
        <dbReference type="ARBA" id="ARBA00022691"/>
    </source>
</evidence>
<evidence type="ECO:0000313" key="9">
    <source>
        <dbReference type="EMBL" id="RYU94225.1"/>
    </source>
</evidence>
<evidence type="ECO:0000256" key="4">
    <source>
        <dbReference type="ARBA" id="ARBA00022747"/>
    </source>
</evidence>
<comment type="caution">
    <text evidence="9">The sequence shown here is derived from an EMBL/GenBank/DDBJ whole genome shotgun (WGS) entry which is preliminary data.</text>
</comment>
<name>A0A4Q5LX83_9BACT</name>
<gene>
    <name evidence="9" type="primary">dcm</name>
    <name evidence="9" type="ORF">EWM59_18175</name>
</gene>
<keyword evidence="3 6" id="KW-0949">S-adenosyl-L-methionine</keyword>
<dbReference type="PROSITE" id="PS00095">
    <property type="entry name" value="C5_MTASE_2"/>
    <property type="match status" value="1"/>
</dbReference>
<dbReference type="PROSITE" id="PS00094">
    <property type="entry name" value="C5_MTASE_1"/>
    <property type="match status" value="1"/>
</dbReference>
<evidence type="ECO:0000256" key="5">
    <source>
        <dbReference type="ARBA" id="ARBA00047422"/>
    </source>
</evidence>
<proteinExistence type="inferred from homology"/>
<comment type="catalytic activity">
    <reaction evidence="5 8">
        <text>a 2'-deoxycytidine in DNA + S-adenosyl-L-methionine = a 5-methyl-2'-deoxycytidine in DNA + S-adenosyl-L-homocysteine + H(+)</text>
        <dbReference type="Rhea" id="RHEA:13681"/>
        <dbReference type="Rhea" id="RHEA-COMP:11369"/>
        <dbReference type="Rhea" id="RHEA-COMP:11370"/>
        <dbReference type="ChEBI" id="CHEBI:15378"/>
        <dbReference type="ChEBI" id="CHEBI:57856"/>
        <dbReference type="ChEBI" id="CHEBI:59789"/>
        <dbReference type="ChEBI" id="CHEBI:85452"/>
        <dbReference type="ChEBI" id="CHEBI:85454"/>
        <dbReference type="EC" id="2.1.1.37"/>
    </reaction>
</comment>
<reference evidence="9 10" key="1">
    <citation type="submission" date="2019-02" db="EMBL/GenBank/DDBJ databases">
        <title>Bacterial novel species Emticicia sp. 17J42-9 isolated from soil.</title>
        <authorList>
            <person name="Jung H.-Y."/>
        </authorList>
    </citation>
    <scope>NUCLEOTIDE SEQUENCE [LARGE SCALE GENOMIC DNA]</scope>
    <source>
        <strain evidence="9 10">17J42-9</strain>
    </source>
</reference>
<evidence type="ECO:0000256" key="2">
    <source>
        <dbReference type="ARBA" id="ARBA00022679"/>
    </source>
</evidence>
<dbReference type="GO" id="GO:0009307">
    <property type="term" value="P:DNA restriction-modification system"/>
    <property type="evidence" value="ECO:0007669"/>
    <property type="project" value="UniProtKB-KW"/>
</dbReference>